<keyword evidence="3" id="KW-1185">Reference proteome</keyword>
<dbReference type="InterPro" id="IPR008407">
    <property type="entry name" value="Brnchd-chn_aa_trnsp_AzlD"/>
</dbReference>
<dbReference type="EMBL" id="JRMQ02000017">
    <property type="protein sequence ID" value="TLD99824.1"/>
    <property type="molecule type" value="Genomic_DNA"/>
</dbReference>
<keyword evidence="1" id="KW-0812">Transmembrane</keyword>
<dbReference type="GeneID" id="82321798"/>
<proteinExistence type="predicted"/>
<sequence length="110" mass="11995">MNPETLHSIALIALIGFNTLLSRFLPFLIFAKSTPASIIFLGKVLPSAIIAMLIVYCLKDTDFTQSPYGLNEIIAVLIVSVAHISFKIPVLSIVCGTISYMFLVQSAILH</sequence>
<evidence type="ECO:0000313" key="2">
    <source>
        <dbReference type="EMBL" id="TLD99824.1"/>
    </source>
</evidence>
<dbReference type="PIRSF" id="PIRSF003203">
    <property type="entry name" value="AzlD"/>
    <property type="match status" value="1"/>
</dbReference>
<feature type="transmembrane region" description="Helical" evidence="1">
    <location>
        <begin position="38"/>
        <end position="58"/>
    </location>
</feature>
<gene>
    <name evidence="2" type="ORF">LS65_009140</name>
</gene>
<comment type="caution">
    <text evidence="2">The sequence shown here is derived from an EMBL/GenBank/DDBJ whole genome shotgun (WGS) entry which is preliminary data.</text>
</comment>
<protein>
    <submittedName>
        <fullName evidence="2">Branched-chain amino acid transporter AzlD</fullName>
    </submittedName>
</protein>
<dbReference type="Proteomes" id="UP000029707">
    <property type="component" value="Unassembled WGS sequence"/>
</dbReference>
<name>A0A4U8TJE8_9HELI</name>
<dbReference type="AlphaFoldDB" id="A0A4U8TJE8"/>
<evidence type="ECO:0000256" key="1">
    <source>
        <dbReference type="SAM" id="Phobius"/>
    </source>
</evidence>
<reference evidence="2 3" key="1">
    <citation type="journal article" date="2014" name="Genome Announc.">
        <title>Draft genome sequences of eight enterohepatic helicobacter species isolated from both laboratory and wild rodents.</title>
        <authorList>
            <person name="Sheh A."/>
            <person name="Shen Z."/>
            <person name="Fox J.G."/>
        </authorList>
    </citation>
    <scope>NUCLEOTIDE SEQUENCE [LARGE SCALE GENOMIC DNA]</scope>
    <source>
        <strain evidence="2 3">MIT 01-6451</strain>
    </source>
</reference>
<dbReference type="RefSeq" id="WP_034360759.1">
    <property type="nucleotide sequence ID" value="NZ_CAJUDB010000005.1"/>
</dbReference>
<dbReference type="STRING" id="425400.LS65_01465"/>
<accession>A0A4U8TJE8</accession>
<dbReference type="Pfam" id="PF05437">
    <property type="entry name" value="AzlD"/>
    <property type="match status" value="1"/>
</dbReference>
<dbReference type="OrthoDB" id="5324916at2"/>
<keyword evidence="1" id="KW-1133">Transmembrane helix</keyword>
<organism evidence="2 3">
    <name type="scientific">Helicobacter japonicus</name>
    <dbReference type="NCBI Taxonomy" id="425400"/>
    <lineage>
        <taxon>Bacteria</taxon>
        <taxon>Pseudomonadati</taxon>
        <taxon>Campylobacterota</taxon>
        <taxon>Epsilonproteobacteria</taxon>
        <taxon>Campylobacterales</taxon>
        <taxon>Helicobacteraceae</taxon>
        <taxon>Helicobacter</taxon>
    </lineage>
</organism>
<feature type="transmembrane region" description="Helical" evidence="1">
    <location>
        <begin position="73"/>
        <end position="103"/>
    </location>
</feature>
<feature type="transmembrane region" description="Helical" evidence="1">
    <location>
        <begin position="6"/>
        <end position="31"/>
    </location>
</feature>
<evidence type="ECO:0000313" key="3">
    <source>
        <dbReference type="Proteomes" id="UP000029707"/>
    </source>
</evidence>
<keyword evidence="1" id="KW-0472">Membrane</keyword>